<feature type="domain" description="LEM" evidence="3">
    <location>
        <begin position="479"/>
        <end position="523"/>
    </location>
</feature>
<dbReference type="GO" id="GO:0005737">
    <property type="term" value="C:cytoplasm"/>
    <property type="evidence" value="ECO:0007669"/>
    <property type="project" value="TreeGrafter"/>
</dbReference>
<feature type="region of interest" description="Disordered" evidence="2">
    <location>
        <begin position="227"/>
        <end position="258"/>
    </location>
</feature>
<dbReference type="GO" id="GO:0000724">
    <property type="term" value="P:double-strand break repair via homologous recombination"/>
    <property type="evidence" value="ECO:0007669"/>
    <property type="project" value="TreeGrafter"/>
</dbReference>
<dbReference type="CDD" id="cd10454">
    <property type="entry name" value="GIY-YIG_COG3680_Meta"/>
    <property type="match status" value="1"/>
</dbReference>
<dbReference type="Pfam" id="PF22945">
    <property type="entry name" value="LEM-3_GIY-YIG"/>
    <property type="match status" value="1"/>
</dbReference>
<dbReference type="Pfam" id="PF12796">
    <property type="entry name" value="Ank_2"/>
    <property type="match status" value="1"/>
</dbReference>
<dbReference type="GO" id="GO:0005654">
    <property type="term" value="C:nucleoplasm"/>
    <property type="evidence" value="ECO:0007669"/>
    <property type="project" value="TreeGrafter"/>
</dbReference>
<keyword evidence="1" id="KW-0040">ANK repeat</keyword>
<dbReference type="PROSITE" id="PS50088">
    <property type="entry name" value="ANK_REPEAT"/>
    <property type="match status" value="1"/>
</dbReference>
<dbReference type="InterPro" id="IPR036770">
    <property type="entry name" value="Ankyrin_rpt-contain_sf"/>
</dbReference>
<dbReference type="EMBL" id="OU898283">
    <property type="protein sequence ID" value="CAG9839599.1"/>
    <property type="molecule type" value="Genomic_DNA"/>
</dbReference>
<keyword evidence="5" id="KW-1185">Reference proteome</keyword>
<dbReference type="SMART" id="SM00540">
    <property type="entry name" value="LEM"/>
    <property type="match status" value="1"/>
</dbReference>
<dbReference type="GO" id="GO:0000712">
    <property type="term" value="P:resolution of meiotic recombination intermediates"/>
    <property type="evidence" value="ECO:0007669"/>
    <property type="project" value="TreeGrafter"/>
</dbReference>
<dbReference type="Proteomes" id="UP001153709">
    <property type="component" value="Chromosome 8"/>
</dbReference>
<reference evidence="4" key="1">
    <citation type="submission" date="2022-01" db="EMBL/GenBank/DDBJ databases">
        <authorList>
            <person name="King R."/>
        </authorList>
    </citation>
    <scope>NUCLEOTIDE SEQUENCE</scope>
</reference>
<dbReference type="InterPro" id="IPR003887">
    <property type="entry name" value="LEM_dom"/>
</dbReference>
<gene>
    <name evidence="4" type="ORF">DIABBA_LOCUS12353</name>
</gene>
<dbReference type="GO" id="GO:0004520">
    <property type="term" value="F:DNA endonuclease activity"/>
    <property type="evidence" value="ECO:0007669"/>
    <property type="project" value="TreeGrafter"/>
</dbReference>
<dbReference type="Pfam" id="PF03020">
    <property type="entry name" value="LEM"/>
    <property type="match status" value="1"/>
</dbReference>
<sequence length="749" mass="84893">MNMYRGKSAKQFYLASLLYDSIDDNNLSAVKFVLCEKEADPNIILPTTGISSFHLAIGCDDADFAVNVTRLILQNGGNPNVCSDDGLTPVHIAAAWGRMEILEMLLKFGGDPESRDSNWMTPIHYATKESYLDCLDLLKSYLPSKYDVLYNMEKEDCFQYNLDKVFINNGYATGEYEVCSKTDSINVNNLIKNLPNLPQPDTTKYVLNWFDTHIDDRGGKTFIKEHSVPNNLTDEDKPLPYESSFDESENENNKNKNLTFRKSYKKKIKIKHRKSMSIEDVKTENNGVISSGFDSAESDHKNETKEVSSESGIVSLPNSKESALEQAGQQINPYNYETINLKPNYGDEKILAANNVHNNLNITSKPLEKPSILLESNIVENSSDYMTCSSNSLLNKNIFSITLLTNDSSDKSCIDNKAVVSDSVTDETGSTEMSFVTVSAVYKYEDKQKGIVLYEKRVHKKPSENNGSVKTLSSKMSSLPETINYDADTLRRELTILGFNPGPITATTMRVHLKKLHQLRKLSPWVREQSRKTESKRVYSPEIEATLKNPSWTTNLAAYKLLEDALVKEFSCPSTTRKWREGNCKSSFAYLLLDPRKTNNLPCRADTMNSKDVWETFLSSIFYVGKGKKNRPFSHLYDAVTHYRQNNPVTPNQKLKTIVDIWNNRSGVICLHIFHNIIPVEAYTREAAMIAALKLENVSNMRIGDFYGTASMWKRKEKCMLGTYLLYKAMNIYLQEGERQLSLNDIECG</sequence>
<organism evidence="4 5">
    <name type="scientific">Diabrotica balteata</name>
    <name type="common">Banded cucumber beetle</name>
    <dbReference type="NCBI Taxonomy" id="107213"/>
    <lineage>
        <taxon>Eukaryota</taxon>
        <taxon>Metazoa</taxon>
        <taxon>Ecdysozoa</taxon>
        <taxon>Arthropoda</taxon>
        <taxon>Hexapoda</taxon>
        <taxon>Insecta</taxon>
        <taxon>Pterygota</taxon>
        <taxon>Neoptera</taxon>
        <taxon>Endopterygota</taxon>
        <taxon>Coleoptera</taxon>
        <taxon>Polyphaga</taxon>
        <taxon>Cucujiformia</taxon>
        <taxon>Chrysomeloidea</taxon>
        <taxon>Chrysomelidae</taxon>
        <taxon>Galerucinae</taxon>
        <taxon>Diabroticina</taxon>
        <taxon>Diabroticites</taxon>
        <taxon>Diabrotica</taxon>
    </lineage>
</organism>
<dbReference type="AlphaFoldDB" id="A0A9N9T9E5"/>
<accession>A0A9N9T9E5</accession>
<evidence type="ECO:0000313" key="4">
    <source>
        <dbReference type="EMBL" id="CAG9839599.1"/>
    </source>
</evidence>
<name>A0A9N9T9E5_DIABA</name>
<dbReference type="PROSITE" id="PS50954">
    <property type="entry name" value="LEM"/>
    <property type="match status" value="1"/>
</dbReference>
<feature type="repeat" description="ANK" evidence="1">
    <location>
        <begin position="85"/>
        <end position="117"/>
    </location>
</feature>
<dbReference type="InterPro" id="IPR011015">
    <property type="entry name" value="LEM/LEM-like_dom_sf"/>
</dbReference>
<feature type="region of interest" description="Disordered" evidence="2">
    <location>
        <begin position="290"/>
        <end position="316"/>
    </location>
</feature>
<dbReference type="PROSITE" id="PS50297">
    <property type="entry name" value="ANK_REP_REGION"/>
    <property type="match status" value="1"/>
</dbReference>
<dbReference type="InterPro" id="IPR002110">
    <property type="entry name" value="Ankyrin_rpt"/>
</dbReference>
<dbReference type="SUPFAM" id="SSF48403">
    <property type="entry name" value="Ankyrin repeat"/>
    <property type="match status" value="1"/>
</dbReference>
<dbReference type="Gene3D" id="1.25.40.20">
    <property type="entry name" value="Ankyrin repeat-containing domain"/>
    <property type="match status" value="1"/>
</dbReference>
<evidence type="ECO:0000259" key="3">
    <source>
        <dbReference type="PROSITE" id="PS50954"/>
    </source>
</evidence>
<dbReference type="PANTHER" id="PTHR46427:SF1">
    <property type="entry name" value="ANKYRIN REPEAT AND LEM DOMAIN-CONTAINING PROTEIN 1"/>
    <property type="match status" value="1"/>
</dbReference>
<dbReference type="OrthoDB" id="1601181at2759"/>
<protein>
    <recommendedName>
        <fullName evidence="3">LEM domain-containing protein</fullName>
    </recommendedName>
</protein>
<evidence type="ECO:0000313" key="5">
    <source>
        <dbReference type="Proteomes" id="UP001153709"/>
    </source>
</evidence>
<dbReference type="Gene3D" id="1.10.720.40">
    <property type="match status" value="1"/>
</dbReference>
<feature type="compositionally biased region" description="Basic and acidic residues" evidence="2">
    <location>
        <begin position="297"/>
        <end position="308"/>
    </location>
</feature>
<dbReference type="PANTHER" id="PTHR46427">
    <property type="entry name" value="ANKYRIN REPEAT AND LEM DOMAIN-CONTAINING PROTEIN 1"/>
    <property type="match status" value="1"/>
</dbReference>
<proteinExistence type="predicted"/>
<dbReference type="SUPFAM" id="SSF63451">
    <property type="entry name" value="LEM domain"/>
    <property type="match status" value="1"/>
</dbReference>
<evidence type="ECO:0000256" key="1">
    <source>
        <dbReference type="PROSITE-ProRule" id="PRU00023"/>
    </source>
</evidence>
<dbReference type="SMART" id="SM00248">
    <property type="entry name" value="ANK"/>
    <property type="match status" value="4"/>
</dbReference>
<dbReference type="InterPro" id="IPR034998">
    <property type="entry name" value="ANKLE1"/>
</dbReference>
<evidence type="ECO:0000256" key="2">
    <source>
        <dbReference type="SAM" id="MobiDB-lite"/>
    </source>
</evidence>